<dbReference type="GO" id="GO:0006313">
    <property type="term" value="P:DNA transposition"/>
    <property type="evidence" value="ECO:0007669"/>
    <property type="project" value="InterPro"/>
</dbReference>
<reference evidence="3 4" key="2">
    <citation type="journal article" date="2013" name="Plant Physiol.">
        <title>A Nostoc punctiforme Sugar Transporter Necessary to Establish a Cyanobacterium-Plant Symbiosis.</title>
        <authorList>
            <person name="Ekman M."/>
            <person name="Picossi S."/>
            <person name="Campbell E.L."/>
            <person name="Meeks J.C."/>
            <person name="Flores E."/>
        </authorList>
    </citation>
    <scope>NUCLEOTIDE SEQUENCE [LARGE SCALE GENOMIC DNA]</scope>
    <source>
        <strain evidence="4">ATCC 29133 / PCC 73102</strain>
    </source>
</reference>
<sequence>MSKAYSSNLTQDQWELLEPLIPVGKTGGRPRVVEMWQVINAIFYVLTQGCTWRNLPGDLPNWQTVYTYFRNWRKDGTWVSIHDQLRDWERVNNERAVSPTEAIIDSQSVKTAAMVTQQVGYDAGKKVKGRKRFLTVDTLGLVLPVLVSAASVDERSGGKLLLQKVKQMGDKVSRLNLIWVDGGYDGNPFMQWVMDFYRWVVQVVLRPRERKGFVLLPKRWVVERTFGWLTGCRRLNKDYELLPETAENFIYLAMIRIMVRRLA</sequence>
<dbReference type="GO" id="GO:0003677">
    <property type="term" value="F:DNA binding"/>
    <property type="evidence" value="ECO:0007669"/>
    <property type="project" value="InterPro"/>
</dbReference>
<dbReference type="eggNOG" id="COG3293">
    <property type="taxonomic scope" value="Bacteria"/>
</dbReference>
<dbReference type="OrthoDB" id="9809153at2"/>
<dbReference type="RefSeq" id="WP_012408739.1">
    <property type="nucleotide sequence ID" value="NC_010628.1"/>
</dbReference>
<dbReference type="Proteomes" id="UP000001191">
    <property type="component" value="Chromosome"/>
</dbReference>
<evidence type="ECO:0000313" key="4">
    <source>
        <dbReference type="Proteomes" id="UP000001191"/>
    </source>
</evidence>
<dbReference type="EnsemblBacteria" id="ACC80738">
    <property type="protein sequence ID" value="ACC80738"/>
    <property type="gene ID" value="Npun_R2130"/>
</dbReference>
<reference evidence="4" key="1">
    <citation type="submission" date="2008-04" db="EMBL/GenBank/DDBJ databases">
        <title>Complete sequence of chromosome of Nostoc punctiforme ATCC 29133.</title>
        <authorList>
            <consortium name="US DOE Joint Genome Institute"/>
            <person name="Copeland A."/>
            <person name="Lucas S."/>
            <person name="Lapidus A."/>
            <person name="Glavina del Rio T."/>
            <person name="Dalin E."/>
            <person name="Tice H."/>
            <person name="Pitluck S."/>
            <person name="Chain P."/>
            <person name="Malfatti S."/>
            <person name="Shin M."/>
            <person name="Vergez L."/>
            <person name="Schmutz J."/>
            <person name="Larimer F."/>
            <person name="Land M."/>
            <person name="Hauser L."/>
            <person name="Kyrpides N."/>
            <person name="Kim E."/>
            <person name="Meeks J.C."/>
            <person name="Elhai J."/>
            <person name="Campbell E.L."/>
            <person name="Thiel T."/>
            <person name="Longmire J."/>
            <person name="Potts M."/>
            <person name="Atlas R."/>
        </authorList>
    </citation>
    <scope>NUCLEOTIDE SEQUENCE [LARGE SCALE GENOMIC DNA]</scope>
    <source>
        <strain evidence="4">ATCC 29133 / PCC 73102</strain>
    </source>
</reference>
<dbReference type="PANTHER" id="PTHR30007:SF0">
    <property type="entry name" value="TRANSPOSASE"/>
    <property type="match status" value="1"/>
</dbReference>
<dbReference type="PANTHER" id="PTHR30007">
    <property type="entry name" value="PHP DOMAIN PROTEIN"/>
    <property type="match status" value="1"/>
</dbReference>
<gene>
    <name evidence="3" type="ordered locus">Npun_R2130</name>
</gene>
<dbReference type="EMBL" id="CP001037">
    <property type="protein sequence ID" value="ACC80738.1"/>
    <property type="molecule type" value="Genomic_DNA"/>
</dbReference>
<feature type="domain" description="Transposase IS4-like" evidence="1">
    <location>
        <begin position="101"/>
        <end position="256"/>
    </location>
</feature>
<dbReference type="InterPro" id="IPR002559">
    <property type="entry name" value="Transposase_11"/>
</dbReference>
<dbReference type="HOGENOM" id="CLU_055261_0_0_3"/>
<dbReference type="Pfam" id="PF13340">
    <property type="entry name" value="DUF4096"/>
    <property type="match status" value="1"/>
</dbReference>
<evidence type="ECO:0000259" key="1">
    <source>
        <dbReference type="Pfam" id="PF01609"/>
    </source>
</evidence>
<accession>B2J638</accession>
<keyword evidence="4" id="KW-1185">Reference proteome</keyword>
<evidence type="ECO:0000259" key="2">
    <source>
        <dbReference type="Pfam" id="PF13340"/>
    </source>
</evidence>
<dbReference type="GO" id="GO:0004803">
    <property type="term" value="F:transposase activity"/>
    <property type="evidence" value="ECO:0007669"/>
    <property type="project" value="InterPro"/>
</dbReference>
<proteinExistence type="predicted"/>
<dbReference type="PhylomeDB" id="B2J638"/>
<dbReference type="STRING" id="63737.Npun_R2130"/>
<feature type="domain" description="Insertion element IS402-like" evidence="2">
    <location>
        <begin position="9"/>
        <end position="82"/>
    </location>
</feature>
<dbReference type="InterPro" id="IPR025161">
    <property type="entry name" value="IS402-like_dom"/>
</dbReference>
<dbReference type="AlphaFoldDB" id="B2J638"/>
<dbReference type="KEGG" id="npu:Npun_R2130"/>
<dbReference type="NCBIfam" id="NF033580">
    <property type="entry name" value="transpos_IS5_3"/>
    <property type="match status" value="1"/>
</dbReference>
<protein>
    <submittedName>
        <fullName evidence="3">Transposase, IS4 family protein</fullName>
    </submittedName>
</protein>
<evidence type="ECO:0000313" key="3">
    <source>
        <dbReference type="EMBL" id="ACC80738.1"/>
    </source>
</evidence>
<dbReference type="Pfam" id="PF01609">
    <property type="entry name" value="DDE_Tnp_1"/>
    <property type="match status" value="1"/>
</dbReference>
<name>B2J638_NOSP7</name>
<organism evidence="3 4">
    <name type="scientific">Nostoc punctiforme (strain ATCC 29133 / PCC 73102)</name>
    <dbReference type="NCBI Taxonomy" id="63737"/>
    <lineage>
        <taxon>Bacteria</taxon>
        <taxon>Bacillati</taxon>
        <taxon>Cyanobacteriota</taxon>
        <taxon>Cyanophyceae</taxon>
        <taxon>Nostocales</taxon>
        <taxon>Nostocaceae</taxon>
        <taxon>Nostoc</taxon>
    </lineage>
</organism>